<comment type="caution">
    <text evidence="1">The sequence shown here is derived from an EMBL/GenBank/DDBJ whole genome shotgun (WGS) entry which is preliminary data.</text>
</comment>
<dbReference type="RefSeq" id="WP_163465926.1">
    <property type="nucleotide sequence ID" value="NZ_JAAAMG010000030.1"/>
</dbReference>
<accession>A0A6N9TCR3</accession>
<name>A0A6N9TCR3_9HYPH</name>
<protein>
    <submittedName>
        <fullName evidence="1">Uncharacterized protein</fullName>
    </submittedName>
</protein>
<dbReference type="AlphaFoldDB" id="A0A6N9TCR3"/>
<sequence length="379" mass="42316">MRIEDSLAFRAAVSDPGLGTVLSVEPYDLRSAIEGIDRPVYVVSCHTDRRRTMCDTLPSFILILHNSYVLSLVDNLGAAWLYHLHRDAIDLRPFSTGFAKKFVAEQLYRIAPSSMARILFLETVLAYEPAWRVPLLARDDDVSLRRSSQQLSRLTADFLLHHEIGHTAVRDRRFDPFVSERVHDALGSLGEIQLDDQHRLILREEAEADLFGLNCCFSRYAPGMSERHLREYLDFAARFVIAINLFYAVSDDIHRLNVDGSHGGSSIETAFEIASHRLAIMSAHIESFLLGEDTAPCAPSDEFLGLDDPSMLFDAFMAAGPAMTECTHEDLRHASQIIDLGLQAGGDFDAIIGGYRKTWVLGDDPVATLREDCGTSFLV</sequence>
<reference evidence="1 2" key="1">
    <citation type="submission" date="2020-01" db="EMBL/GenBank/DDBJ databases">
        <title>Jiella pacifica sp. nov.</title>
        <authorList>
            <person name="Xue Z."/>
            <person name="Zhu S."/>
            <person name="Chen J."/>
            <person name="Yang J."/>
        </authorList>
    </citation>
    <scope>NUCLEOTIDE SEQUENCE [LARGE SCALE GENOMIC DNA]</scope>
    <source>
        <strain evidence="1 2">40Bstr34</strain>
    </source>
</reference>
<keyword evidence="2" id="KW-1185">Reference proteome</keyword>
<dbReference type="Proteomes" id="UP000469011">
    <property type="component" value="Unassembled WGS sequence"/>
</dbReference>
<dbReference type="EMBL" id="JAAAMG010000030">
    <property type="protein sequence ID" value="NDW07469.1"/>
    <property type="molecule type" value="Genomic_DNA"/>
</dbReference>
<evidence type="ECO:0000313" key="1">
    <source>
        <dbReference type="EMBL" id="NDW07469.1"/>
    </source>
</evidence>
<gene>
    <name evidence="1" type="ORF">GTK09_23925</name>
</gene>
<proteinExistence type="predicted"/>
<organism evidence="1 2">
    <name type="scientific">Jiella pacifica</name>
    <dbReference type="NCBI Taxonomy" id="2696469"/>
    <lineage>
        <taxon>Bacteria</taxon>
        <taxon>Pseudomonadati</taxon>
        <taxon>Pseudomonadota</taxon>
        <taxon>Alphaproteobacteria</taxon>
        <taxon>Hyphomicrobiales</taxon>
        <taxon>Aurantimonadaceae</taxon>
        <taxon>Jiella</taxon>
    </lineage>
</organism>
<evidence type="ECO:0000313" key="2">
    <source>
        <dbReference type="Proteomes" id="UP000469011"/>
    </source>
</evidence>